<keyword evidence="2" id="KW-1185">Reference proteome</keyword>
<keyword evidence="1" id="KW-0472">Membrane</keyword>
<evidence type="ECO:0000313" key="3">
    <source>
        <dbReference type="WBParaSite" id="Hba_01929"/>
    </source>
</evidence>
<protein>
    <submittedName>
        <fullName evidence="3">Ovule protein</fullName>
    </submittedName>
</protein>
<feature type="transmembrane region" description="Helical" evidence="1">
    <location>
        <begin position="83"/>
        <end position="107"/>
    </location>
</feature>
<sequence length="112" mass="13735">MINSLYRISLRRRKAKFIIHQLYRTCDGSNTHRFIYIICPTSTGRKHQTPVICRITICQSSVYEYRECRKRKQKMHLRNFYKWFRILVGYTFVSQPLLINFQLLLIFHEIYI</sequence>
<reference evidence="3" key="1">
    <citation type="submission" date="2016-11" db="UniProtKB">
        <authorList>
            <consortium name="WormBaseParasite"/>
        </authorList>
    </citation>
    <scope>IDENTIFICATION</scope>
</reference>
<accession>A0A1I7WB54</accession>
<organism evidence="2 3">
    <name type="scientific">Heterorhabditis bacteriophora</name>
    <name type="common">Entomopathogenic nematode worm</name>
    <dbReference type="NCBI Taxonomy" id="37862"/>
    <lineage>
        <taxon>Eukaryota</taxon>
        <taxon>Metazoa</taxon>
        <taxon>Ecdysozoa</taxon>
        <taxon>Nematoda</taxon>
        <taxon>Chromadorea</taxon>
        <taxon>Rhabditida</taxon>
        <taxon>Rhabditina</taxon>
        <taxon>Rhabditomorpha</taxon>
        <taxon>Strongyloidea</taxon>
        <taxon>Heterorhabditidae</taxon>
        <taxon>Heterorhabditis</taxon>
    </lineage>
</organism>
<keyword evidence="1" id="KW-0812">Transmembrane</keyword>
<proteinExistence type="predicted"/>
<name>A0A1I7WB54_HETBA</name>
<dbReference type="Proteomes" id="UP000095283">
    <property type="component" value="Unplaced"/>
</dbReference>
<evidence type="ECO:0000313" key="2">
    <source>
        <dbReference type="Proteomes" id="UP000095283"/>
    </source>
</evidence>
<dbReference type="AlphaFoldDB" id="A0A1I7WB54"/>
<keyword evidence="1" id="KW-1133">Transmembrane helix</keyword>
<evidence type="ECO:0000256" key="1">
    <source>
        <dbReference type="SAM" id="Phobius"/>
    </source>
</evidence>
<dbReference type="WBParaSite" id="Hba_01929">
    <property type="protein sequence ID" value="Hba_01929"/>
    <property type="gene ID" value="Hba_01929"/>
</dbReference>